<dbReference type="Proteomes" id="UP000243459">
    <property type="component" value="Chromosome 1"/>
</dbReference>
<dbReference type="SMART" id="SM00666">
    <property type="entry name" value="PB1"/>
    <property type="match status" value="1"/>
</dbReference>
<proteinExistence type="predicted"/>
<dbReference type="CDD" id="cd06410">
    <property type="entry name" value="PB1_UP2"/>
    <property type="match status" value="1"/>
</dbReference>
<dbReference type="Pfam" id="PF00564">
    <property type="entry name" value="PB1"/>
    <property type="match status" value="1"/>
</dbReference>
<accession>A0A5P1FSA5</accession>
<feature type="region of interest" description="Disordered" evidence="1">
    <location>
        <begin position="191"/>
        <end position="216"/>
    </location>
</feature>
<evidence type="ECO:0000313" key="4">
    <source>
        <dbReference type="Proteomes" id="UP000243459"/>
    </source>
</evidence>
<organism evidence="3 4">
    <name type="scientific">Asparagus officinalis</name>
    <name type="common">Garden asparagus</name>
    <dbReference type="NCBI Taxonomy" id="4686"/>
    <lineage>
        <taxon>Eukaryota</taxon>
        <taxon>Viridiplantae</taxon>
        <taxon>Streptophyta</taxon>
        <taxon>Embryophyta</taxon>
        <taxon>Tracheophyta</taxon>
        <taxon>Spermatophyta</taxon>
        <taxon>Magnoliopsida</taxon>
        <taxon>Liliopsida</taxon>
        <taxon>Asparagales</taxon>
        <taxon>Asparagaceae</taxon>
        <taxon>Asparagoideae</taxon>
        <taxon>Asparagus</taxon>
    </lineage>
</organism>
<reference evidence="4" key="1">
    <citation type="journal article" date="2017" name="Nat. Commun.">
        <title>The asparagus genome sheds light on the origin and evolution of a young Y chromosome.</title>
        <authorList>
            <person name="Harkess A."/>
            <person name="Zhou J."/>
            <person name="Xu C."/>
            <person name="Bowers J.E."/>
            <person name="Van der Hulst R."/>
            <person name="Ayyampalayam S."/>
            <person name="Mercati F."/>
            <person name="Riccardi P."/>
            <person name="McKain M.R."/>
            <person name="Kakrana A."/>
            <person name="Tang H."/>
            <person name="Ray J."/>
            <person name="Groenendijk J."/>
            <person name="Arikit S."/>
            <person name="Mathioni S.M."/>
            <person name="Nakano M."/>
            <person name="Shan H."/>
            <person name="Telgmann-Rauber A."/>
            <person name="Kanno A."/>
            <person name="Yue Z."/>
            <person name="Chen H."/>
            <person name="Li W."/>
            <person name="Chen Y."/>
            <person name="Xu X."/>
            <person name="Zhang Y."/>
            <person name="Luo S."/>
            <person name="Chen H."/>
            <person name="Gao J."/>
            <person name="Mao Z."/>
            <person name="Pires J.C."/>
            <person name="Luo M."/>
            <person name="Kudrna D."/>
            <person name="Wing R.A."/>
            <person name="Meyers B.C."/>
            <person name="Yi K."/>
            <person name="Kong H."/>
            <person name="Lavrijsen P."/>
            <person name="Sunseri F."/>
            <person name="Falavigna A."/>
            <person name="Ye Y."/>
            <person name="Leebens-Mack J.H."/>
            <person name="Chen G."/>
        </authorList>
    </citation>
    <scope>NUCLEOTIDE SEQUENCE [LARGE SCALE GENOMIC DNA]</scope>
    <source>
        <strain evidence="4">cv. DH0086</strain>
    </source>
</reference>
<dbReference type="Gene3D" id="3.10.20.90">
    <property type="entry name" value="Phosphatidylinositol 3-kinase Catalytic Subunit, Chain A, domain 1"/>
    <property type="match status" value="1"/>
</dbReference>
<evidence type="ECO:0000259" key="2">
    <source>
        <dbReference type="SMART" id="SM00666"/>
    </source>
</evidence>
<sequence length="309" mass="33593">MENYACSSYTNSDASSPLSSPSIAVSALDDLPPAAARVKLMCSFGGKIQPRSNEIEIKLAYVVGETKILSVDRSIRFPAIIGKLSAISGYDDFILKYQFPGEDLDSLISVTNDGDLDHMMMEYDRLQRIESKRIPWLRLFLFGSIRKKNQDPSPAVTPREAPDYLFGLDAPPEKEVGEPAPELQRVQIGEKQQGETLARACPPVQGKSPPAPVPEPAQACWQNPRLASIVCEDGKFYLVPMSQGVFPANYTTLQRVVPPACNSPTAAYPAAANFGMGAYDNCGAGFAAYDSVGRQVYYTGTAATYQSKC</sequence>
<dbReference type="AlphaFoldDB" id="A0A5P1FSA5"/>
<protein>
    <recommendedName>
        <fullName evidence="2">PB1 domain-containing protein</fullName>
    </recommendedName>
</protein>
<dbReference type="PANTHER" id="PTHR31066">
    <property type="entry name" value="OS05G0427100 PROTEIN-RELATED"/>
    <property type="match status" value="1"/>
</dbReference>
<dbReference type="EMBL" id="CM007381">
    <property type="protein sequence ID" value="ONK79540.1"/>
    <property type="molecule type" value="Genomic_DNA"/>
</dbReference>
<dbReference type="InterPro" id="IPR053198">
    <property type="entry name" value="Gynoecium_Dev_Regulator"/>
</dbReference>
<evidence type="ECO:0000256" key="1">
    <source>
        <dbReference type="SAM" id="MobiDB-lite"/>
    </source>
</evidence>
<keyword evidence="4" id="KW-1185">Reference proteome</keyword>
<feature type="domain" description="PB1" evidence="2">
    <location>
        <begin position="54"/>
        <end position="144"/>
    </location>
</feature>
<dbReference type="OMA" id="ESKRIPW"/>
<dbReference type="PANTHER" id="PTHR31066:SF85">
    <property type="entry name" value="OS02G0809100 PROTEIN"/>
    <property type="match status" value="1"/>
</dbReference>
<dbReference type="SUPFAM" id="SSF54277">
    <property type="entry name" value="CAD &amp; PB1 domains"/>
    <property type="match status" value="1"/>
</dbReference>
<dbReference type="InterPro" id="IPR000270">
    <property type="entry name" value="PB1_dom"/>
</dbReference>
<evidence type="ECO:0000313" key="3">
    <source>
        <dbReference type="EMBL" id="ONK79540.1"/>
    </source>
</evidence>
<name>A0A5P1FSA5_ASPOF</name>
<gene>
    <name evidence="3" type="ORF">A4U43_C01F7420</name>
</gene>
<dbReference type="OrthoDB" id="1938580at2759"/>
<dbReference type="Gramene" id="ONK79540">
    <property type="protein sequence ID" value="ONK79540"/>
    <property type="gene ID" value="A4U43_C01F7420"/>
</dbReference>